<dbReference type="SUPFAM" id="SSF46689">
    <property type="entry name" value="Homeodomain-like"/>
    <property type="match status" value="2"/>
</dbReference>
<dbReference type="Gene3D" id="1.10.10.60">
    <property type="entry name" value="Homeodomain-like"/>
    <property type="match status" value="2"/>
</dbReference>
<keyword evidence="2" id="KW-0804">Transcription</keyword>
<dbReference type="Pfam" id="PF12833">
    <property type="entry name" value="HTH_18"/>
    <property type="match status" value="1"/>
</dbReference>
<gene>
    <name evidence="4" type="ORF">J1M35_10590</name>
</gene>
<dbReference type="InterPro" id="IPR053142">
    <property type="entry name" value="PchR_regulatory_protein"/>
</dbReference>
<dbReference type="KEGG" id="otd:J1M35_10590"/>
<dbReference type="EMBL" id="CP071796">
    <property type="protein sequence ID" value="QTD43622.1"/>
    <property type="molecule type" value="Genomic_DNA"/>
</dbReference>
<dbReference type="PANTHER" id="PTHR47893:SF1">
    <property type="entry name" value="REGULATORY PROTEIN PCHR"/>
    <property type="match status" value="1"/>
</dbReference>
<feature type="domain" description="HTH araC/xylS-type" evidence="3">
    <location>
        <begin position="203"/>
        <end position="301"/>
    </location>
</feature>
<dbReference type="PANTHER" id="PTHR47893">
    <property type="entry name" value="REGULATORY PROTEIN PCHR"/>
    <property type="match status" value="1"/>
</dbReference>
<evidence type="ECO:0000313" key="5">
    <source>
        <dbReference type="Proteomes" id="UP000663903"/>
    </source>
</evidence>
<dbReference type="Proteomes" id="UP000663903">
    <property type="component" value="Chromosome"/>
</dbReference>
<keyword evidence="5" id="KW-1185">Reference proteome</keyword>
<proteinExistence type="predicted"/>
<evidence type="ECO:0000256" key="2">
    <source>
        <dbReference type="ARBA" id="ARBA00023163"/>
    </source>
</evidence>
<organism evidence="4 5">
    <name type="scientific">Ottowia testudinis</name>
    <dbReference type="NCBI Taxonomy" id="2816950"/>
    <lineage>
        <taxon>Bacteria</taxon>
        <taxon>Pseudomonadati</taxon>
        <taxon>Pseudomonadota</taxon>
        <taxon>Betaproteobacteria</taxon>
        <taxon>Burkholderiales</taxon>
        <taxon>Comamonadaceae</taxon>
        <taxon>Ottowia</taxon>
    </lineage>
</organism>
<evidence type="ECO:0000259" key="3">
    <source>
        <dbReference type="PROSITE" id="PS01124"/>
    </source>
</evidence>
<evidence type="ECO:0000313" key="4">
    <source>
        <dbReference type="EMBL" id="QTD43622.1"/>
    </source>
</evidence>
<sequence>MSSLPYFDLADYLPAAPSSAADWSAVPGDGGCHTTAYGLSASASRSHYAQPTSLLMGDSLQRIYLSVWLRDGVEIGAGRSAIRVGRNDVAVFLNAGDPMLARFGGDNHHVVLTLRPELLHQLAQTQAEPFLARLRRAGRVKAEAGQARVLRAAHELEAVLLDAASSALLREAKSLELLALMLQAGTADTQPDMPSGRQLAQLRQARELLLQELAHAPTIDALARACGLNAFALKQGFKRVFGLSVHALYQQERMRHAWHLIESGQAHATEAGRLVGYSNPSHFGAAFRKAFGILPGQLKRRAAVSAHH</sequence>
<accession>A0A975H478</accession>
<keyword evidence="1" id="KW-0805">Transcription regulation</keyword>
<reference evidence="4" key="1">
    <citation type="submission" date="2021-03" db="EMBL/GenBank/DDBJ databases">
        <title>Ottowia sp. 27C isolated from the cloaca of a Giant Asian pond turtle (Heosemys grandis).</title>
        <authorList>
            <person name="Spergser J."/>
            <person name="Busse H.-J."/>
        </authorList>
    </citation>
    <scope>NUCLEOTIDE SEQUENCE</scope>
    <source>
        <strain evidence="4">27C</strain>
    </source>
</reference>
<evidence type="ECO:0000256" key="1">
    <source>
        <dbReference type="ARBA" id="ARBA00023015"/>
    </source>
</evidence>
<dbReference type="GO" id="GO:0003700">
    <property type="term" value="F:DNA-binding transcription factor activity"/>
    <property type="evidence" value="ECO:0007669"/>
    <property type="project" value="InterPro"/>
</dbReference>
<protein>
    <submittedName>
        <fullName evidence="4">Helix-turn-helix transcriptional regulator</fullName>
    </submittedName>
</protein>
<dbReference type="GO" id="GO:0043565">
    <property type="term" value="F:sequence-specific DNA binding"/>
    <property type="evidence" value="ECO:0007669"/>
    <property type="project" value="InterPro"/>
</dbReference>
<dbReference type="RefSeq" id="WP_208007036.1">
    <property type="nucleotide sequence ID" value="NZ_CP071796.1"/>
</dbReference>
<dbReference type="InterPro" id="IPR009057">
    <property type="entry name" value="Homeodomain-like_sf"/>
</dbReference>
<dbReference type="PROSITE" id="PS01124">
    <property type="entry name" value="HTH_ARAC_FAMILY_2"/>
    <property type="match status" value="1"/>
</dbReference>
<name>A0A975H478_9BURK</name>
<dbReference type="InterPro" id="IPR018060">
    <property type="entry name" value="HTH_AraC"/>
</dbReference>
<dbReference type="AlphaFoldDB" id="A0A975H478"/>
<dbReference type="SMART" id="SM00342">
    <property type="entry name" value="HTH_ARAC"/>
    <property type="match status" value="1"/>
</dbReference>